<dbReference type="SFLD" id="SFLDF00365">
    <property type="entry name" value="thuricin_CD_(TrnCD-like)"/>
    <property type="match status" value="1"/>
</dbReference>
<evidence type="ECO:0000256" key="2">
    <source>
        <dbReference type="ARBA" id="ARBA00022723"/>
    </source>
</evidence>
<reference evidence="7" key="2">
    <citation type="submission" date="2020-09" db="EMBL/GenBank/DDBJ databases">
        <authorList>
            <person name="Sun Q."/>
            <person name="Ohkuma M."/>
        </authorList>
    </citation>
    <scope>NUCLEOTIDE SEQUENCE</scope>
    <source>
        <strain evidence="7">JCM 5016</strain>
    </source>
</reference>
<dbReference type="PANTHER" id="PTHR11228:SF7">
    <property type="entry name" value="PQQA PEPTIDE CYCLASE"/>
    <property type="match status" value="1"/>
</dbReference>
<reference evidence="7" key="1">
    <citation type="journal article" date="2014" name="Int. J. Syst. Evol. Microbiol.">
        <title>Complete genome sequence of Corynebacterium casei LMG S-19264T (=DSM 44701T), isolated from a smear-ripened cheese.</title>
        <authorList>
            <consortium name="US DOE Joint Genome Institute (JGI-PGF)"/>
            <person name="Walter F."/>
            <person name="Albersmeier A."/>
            <person name="Kalinowski J."/>
            <person name="Ruckert C."/>
        </authorList>
    </citation>
    <scope>NUCLEOTIDE SEQUENCE</scope>
    <source>
        <strain evidence="7">JCM 5016</strain>
    </source>
</reference>
<dbReference type="SFLD" id="SFLDS00029">
    <property type="entry name" value="Radical_SAM"/>
    <property type="match status" value="1"/>
</dbReference>
<keyword evidence="4" id="KW-0411">Iron-sulfur</keyword>
<evidence type="ECO:0000256" key="1">
    <source>
        <dbReference type="ARBA" id="ARBA00022691"/>
    </source>
</evidence>
<dbReference type="PROSITE" id="PS51918">
    <property type="entry name" value="RADICAL_SAM"/>
    <property type="match status" value="1"/>
</dbReference>
<comment type="caution">
    <text evidence="7">The sequence shown here is derived from an EMBL/GenBank/DDBJ whole genome shotgun (WGS) entry which is preliminary data.</text>
</comment>
<dbReference type="InterPro" id="IPR050377">
    <property type="entry name" value="Radical_SAM_PqqE_MftC-like"/>
</dbReference>
<sequence>MTALLKPPANTAPGGVTFLELEITNRCQLTCSSHCYAEAGPTKGHGTMTADDWKQVIDEAARIGVTKVQFIGGEPTLHPQFTELVEHALKRGLGVQVYSNLYKVRLEHWELFERRGVSLATSYYADTDKGHDAVTGRKGSHAATRANIIEALRRGIHVQVGIVDVLEGQRVDQARAELEALGVSDINMDRVRGVGNAAKLLPSTSELCGNCANGRAAIMPDGTVTPCVLGRFLPTGSVKGGSLKTVFESDRWGQVKQLIPPRVRSGCTPDEDSCMPSPGAAPTGACTPADSNDCDPSRTPACNPKYNS</sequence>
<feature type="compositionally biased region" description="Low complexity" evidence="5">
    <location>
        <begin position="276"/>
        <end position="289"/>
    </location>
</feature>
<keyword evidence="1" id="KW-0949">S-adenosyl-L-methionine</keyword>
<dbReference type="CDD" id="cd21109">
    <property type="entry name" value="SPASM"/>
    <property type="match status" value="1"/>
</dbReference>
<dbReference type="Gene3D" id="3.20.20.70">
    <property type="entry name" value="Aldolase class I"/>
    <property type="match status" value="1"/>
</dbReference>
<dbReference type="SFLD" id="SFLDG01386">
    <property type="entry name" value="main_SPASM_domain-containing"/>
    <property type="match status" value="1"/>
</dbReference>
<keyword evidence="8" id="KW-1185">Reference proteome</keyword>
<accession>A0A918QUZ0</accession>
<dbReference type="GO" id="GO:0051536">
    <property type="term" value="F:iron-sulfur cluster binding"/>
    <property type="evidence" value="ECO:0007669"/>
    <property type="project" value="UniProtKB-KW"/>
</dbReference>
<dbReference type="PANTHER" id="PTHR11228">
    <property type="entry name" value="RADICAL SAM DOMAIN PROTEIN"/>
    <property type="match status" value="1"/>
</dbReference>
<gene>
    <name evidence="7" type="ORF">GCM10010389_09450</name>
</gene>
<protein>
    <recommendedName>
        <fullName evidence="6">Radical SAM core domain-containing protein</fullName>
    </recommendedName>
</protein>
<dbReference type="InterPro" id="IPR007197">
    <property type="entry name" value="rSAM"/>
</dbReference>
<dbReference type="Pfam" id="PF04055">
    <property type="entry name" value="Radical_SAM"/>
    <property type="match status" value="1"/>
</dbReference>
<keyword evidence="3" id="KW-0408">Iron</keyword>
<feature type="region of interest" description="Disordered" evidence="5">
    <location>
        <begin position="262"/>
        <end position="308"/>
    </location>
</feature>
<evidence type="ECO:0000313" key="7">
    <source>
        <dbReference type="EMBL" id="GGZ73920.1"/>
    </source>
</evidence>
<evidence type="ECO:0000313" key="8">
    <source>
        <dbReference type="Proteomes" id="UP000623010"/>
    </source>
</evidence>
<feature type="domain" description="Radical SAM core" evidence="6">
    <location>
        <begin position="13"/>
        <end position="231"/>
    </location>
</feature>
<dbReference type="CDD" id="cd01335">
    <property type="entry name" value="Radical_SAM"/>
    <property type="match status" value="1"/>
</dbReference>
<dbReference type="SFLD" id="SFLDG01067">
    <property type="entry name" value="SPASM/twitch_domain_containing"/>
    <property type="match status" value="1"/>
</dbReference>
<evidence type="ECO:0000256" key="3">
    <source>
        <dbReference type="ARBA" id="ARBA00023004"/>
    </source>
</evidence>
<keyword evidence="2" id="KW-0479">Metal-binding</keyword>
<dbReference type="Proteomes" id="UP000623010">
    <property type="component" value="Unassembled WGS sequence"/>
</dbReference>
<dbReference type="SFLD" id="SFLDG01216">
    <property type="entry name" value="thioether_bond_formation_requi"/>
    <property type="match status" value="1"/>
</dbReference>
<dbReference type="SUPFAM" id="SSF102114">
    <property type="entry name" value="Radical SAM enzymes"/>
    <property type="match status" value="1"/>
</dbReference>
<dbReference type="InterPro" id="IPR058240">
    <property type="entry name" value="rSAM_sf"/>
</dbReference>
<dbReference type="RefSeq" id="WP_190055993.1">
    <property type="nucleotide sequence ID" value="NZ_BMWH01000002.1"/>
</dbReference>
<organism evidence="7 8">
    <name type="scientific">Streptomyces echinoruber</name>
    <dbReference type="NCBI Taxonomy" id="68898"/>
    <lineage>
        <taxon>Bacteria</taxon>
        <taxon>Bacillati</taxon>
        <taxon>Actinomycetota</taxon>
        <taxon>Actinomycetes</taxon>
        <taxon>Kitasatosporales</taxon>
        <taxon>Streptomycetaceae</taxon>
        <taxon>Streptomyces</taxon>
    </lineage>
</organism>
<evidence type="ECO:0000256" key="5">
    <source>
        <dbReference type="SAM" id="MobiDB-lite"/>
    </source>
</evidence>
<dbReference type="EMBL" id="BMWH01000002">
    <property type="protein sequence ID" value="GGZ73920.1"/>
    <property type="molecule type" value="Genomic_DNA"/>
</dbReference>
<proteinExistence type="predicted"/>
<evidence type="ECO:0000256" key="4">
    <source>
        <dbReference type="ARBA" id="ARBA00023014"/>
    </source>
</evidence>
<dbReference type="GO" id="GO:0003824">
    <property type="term" value="F:catalytic activity"/>
    <property type="evidence" value="ECO:0007669"/>
    <property type="project" value="InterPro"/>
</dbReference>
<evidence type="ECO:0000259" key="6">
    <source>
        <dbReference type="PROSITE" id="PS51918"/>
    </source>
</evidence>
<dbReference type="InterPro" id="IPR013785">
    <property type="entry name" value="Aldolase_TIM"/>
</dbReference>
<name>A0A918QUZ0_9ACTN</name>
<dbReference type="GO" id="GO:0046872">
    <property type="term" value="F:metal ion binding"/>
    <property type="evidence" value="ECO:0007669"/>
    <property type="project" value="UniProtKB-KW"/>
</dbReference>
<dbReference type="AlphaFoldDB" id="A0A918QUZ0"/>